<dbReference type="GO" id="GO:0006826">
    <property type="term" value="P:iron ion transport"/>
    <property type="evidence" value="ECO:0007669"/>
    <property type="project" value="TreeGrafter"/>
</dbReference>
<sequence>MLYFSLIHFKLFGNQKGFKPAQSTVSVYDDPNGKVVRLDFEHQHRPWKAGQHFMLTFPALSVWQSHPFTTLSSPDQRKDIQKHSYIIRCQSGETKKLGILATTIRKTSVLLSGPYGTQSLMHQSPNILAISGGTGISYTIPIIQEAALQSKPGFLQLVWIIRRVQNLDWARPELEALRANPQVYIRILVTSSNESNRDNNSLIEDEKSNLLANKIGKKNDSLSSLSDEKRFEILYLNGRPVMEELIAEYLERIENDRVLVIGSGPSQMGMDVRNATAKFNDPTQVWRGNMKRDVKFYWDY</sequence>
<evidence type="ECO:0000256" key="5">
    <source>
        <dbReference type="ARBA" id="ARBA00022475"/>
    </source>
</evidence>
<dbReference type="Pfam" id="PF08030">
    <property type="entry name" value="NAD_binding_6"/>
    <property type="match status" value="1"/>
</dbReference>
<dbReference type="STRING" id="52586.A0A0B1PFC3"/>
<evidence type="ECO:0000313" key="11">
    <source>
        <dbReference type="Proteomes" id="UP000030854"/>
    </source>
</evidence>
<dbReference type="InterPro" id="IPR051410">
    <property type="entry name" value="Ferric/Cupric_Reductase"/>
</dbReference>
<evidence type="ECO:0000256" key="4">
    <source>
        <dbReference type="ARBA" id="ARBA00022448"/>
    </source>
</evidence>
<reference evidence="10 11" key="1">
    <citation type="journal article" date="2014" name="BMC Genomics">
        <title>Adaptive genomic structural variation in the grape powdery mildew pathogen, Erysiphe necator.</title>
        <authorList>
            <person name="Jones L."/>
            <person name="Riaz S."/>
            <person name="Morales-Cruz A."/>
            <person name="Amrine K.C."/>
            <person name="McGuire B."/>
            <person name="Gubler W.D."/>
            <person name="Walker M.A."/>
            <person name="Cantu D."/>
        </authorList>
    </citation>
    <scope>NUCLEOTIDE SEQUENCE [LARGE SCALE GENOMIC DNA]</scope>
    <source>
        <strain evidence="11">c</strain>
    </source>
</reference>
<dbReference type="SUPFAM" id="SSF63380">
    <property type="entry name" value="Riboflavin synthase domain-like"/>
    <property type="match status" value="1"/>
</dbReference>
<evidence type="ECO:0000256" key="2">
    <source>
        <dbReference type="ARBA" id="ARBA00006278"/>
    </source>
</evidence>
<dbReference type="GO" id="GO:0052851">
    <property type="term" value="F:ferric-chelate reductase (NADPH) activity"/>
    <property type="evidence" value="ECO:0007669"/>
    <property type="project" value="UniProtKB-EC"/>
</dbReference>
<accession>A0A0B1PFC3</accession>
<dbReference type="EC" id="1.16.1.9" evidence="3"/>
<dbReference type="OMA" id="PQVYIRI"/>
<dbReference type="EMBL" id="JNVN01000334">
    <property type="protein sequence ID" value="KHJ35596.1"/>
    <property type="molecule type" value="Genomic_DNA"/>
</dbReference>
<comment type="catalytic activity">
    <reaction evidence="8">
        <text>2 a Fe(II)-siderophore + NADP(+) + H(+) = 2 a Fe(III)-siderophore + NADPH</text>
        <dbReference type="Rhea" id="RHEA:28795"/>
        <dbReference type="Rhea" id="RHEA-COMP:11342"/>
        <dbReference type="Rhea" id="RHEA-COMP:11344"/>
        <dbReference type="ChEBI" id="CHEBI:15378"/>
        <dbReference type="ChEBI" id="CHEBI:29033"/>
        <dbReference type="ChEBI" id="CHEBI:29034"/>
        <dbReference type="ChEBI" id="CHEBI:57783"/>
        <dbReference type="ChEBI" id="CHEBI:58349"/>
        <dbReference type="EC" id="1.16.1.9"/>
    </reaction>
</comment>
<name>A0A0B1PFC3_UNCNE</name>
<dbReference type="InterPro" id="IPR017938">
    <property type="entry name" value="Riboflavin_synthase-like_b-brl"/>
</dbReference>
<keyword evidence="6" id="KW-0249">Electron transport</keyword>
<dbReference type="CDD" id="cd06186">
    <property type="entry name" value="NOX_Duox_like_FAD_NADP"/>
    <property type="match status" value="1"/>
</dbReference>
<evidence type="ECO:0000256" key="3">
    <source>
        <dbReference type="ARBA" id="ARBA00012668"/>
    </source>
</evidence>
<dbReference type="Pfam" id="PF08022">
    <property type="entry name" value="FAD_binding_8"/>
    <property type="match status" value="1"/>
</dbReference>
<keyword evidence="7" id="KW-0560">Oxidoreductase</keyword>
<dbReference type="GO" id="GO:0006879">
    <property type="term" value="P:intracellular iron ion homeostasis"/>
    <property type="evidence" value="ECO:0007669"/>
    <property type="project" value="TreeGrafter"/>
</dbReference>
<dbReference type="InterPro" id="IPR013112">
    <property type="entry name" value="FAD-bd_8"/>
</dbReference>
<proteinExistence type="inferred from homology"/>
<comment type="similarity">
    <text evidence="2">Belongs to the ferric reductase (FRE) family.</text>
</comment>
<evidence type="ECO:0000256" key="8">
    <source>
        <dbReference type="ARBA" id="ARBA00048483"/>
    </source>
</evidence>
<evidence type="ECO:0000256" key="7">
    <source>
        <dbReference type="ARBA" id="ARBA00023002"/>
    </source>
</evidence>
<dbReference type="Gene3D" id="3.40.50.80">
    <property type="entry name" value="Nucleotide-binding domain of ferredoxin-NADP reductase (FNR) module"/>
    <property type="match status" value="1"/>
</dbReference>
<dbReference type="PROSITE" id="PS51384">
    <property type="entry name" value="FAD_FR"/>
    <property type="match status" value="1"/>
</dbReference>
<feature type="domain" description="FAD-binding FR-type" evidence="9">
    <location>
        <begin position="18"/>
        <end position="121"/>
    </location>
</feature>
<dbReference type="Proteomes" id="UP000030854">
    <property type="component" value="Unassembled WGS sequence"/>
</dbReference>
<gene>
    <name evidence="10" type="ORF">EV44_g2468</name>
</gene>
<dbReference type="SUPFAM" id="SSF52343">
    <property type="entry name" value="Ferredoxin reductase-like, C-terminal NADP-linked domain"/>
    <property type="match status" value="1"/>
</dbReference>
<dbReference type="PANTHER" id="PTHR32361:SF3">
    <property type="entry name" value="REDUCTASE, PUTATIVE (AFU_ORTHOLOGUE AFUA_6G13750)-RELATED"/>
    <property type="match status" value="1"/>
</dbReference>
<comment type="caution">
    <text evidence="10">The sequence shown here is derived from an EMBL/GenBank/DDBJ whole genome shotgun (WGS) entry which is preliminary data.</text>
</comment>
<evidence type="ECO:0000256" key="1">
    <source>
        <dbReference type="ARBA" id="ARBA00004651"/>
    </source>
</evidence>
<keyword evidence="5" id="KW-1003">Cell membrane</keyword>
<protein>
    <recommendedName>
        <fullName evidence="3">ferric-chelate reductase (NADPH)</fullName>
        <ecNumber evidence="3">1.16.1.9</ecNumber>
    </recommendedName>
</protein>
<dbReference type="HOGENOM" id="CLU_929255_0_0_1"/>
<dbReference type="PANTHER" id="PTHR32361">
    <property type="entry name" value="FERRIC/CUPRIC REDUCTASE TRANSMEMBRANE COMPONENT"/>
    <property type="match status" value="1"/>
</dbReference>
<dbReference type="InterPro" id="IPR013121">
    <property type="entry name" value="Fe_red_NAD-bd_6"/>
</dbReference>
<dbReference type="GO" id="GO:0015677">
    <property type="term" value="P:copper ion import"/>
    <property type="evidence" value="ECO:0007669"/>
    <property type="project" value="TreeGrafter"/>
</dbReference>
<organism evidence="10 11">
    <name type="scientific">Uncinula necator</name>
    <name type="common">Grape powdery mildew</name>
    <dbReference type="NCBI Taxonomy" id="52586"/>
    <lineage>
        <taxon>Eukaryota</taxon>
        <taxon>Fungi</taxon>
        <taxon>Dikarya</taxon>
        <taxon>Ascomycota</taxon>
        <taxon>Pezizomycotina</taxon>
        <taxon>Leotiomycetes</taxon>
        <taxon>Erysiphales</taxon>
        <taxon>Erysiphaceae</taxon>
        <taxon>Erysiphe</taxon>
    </lineage>
</organism>
<evidence type="ECO:0000256" key="6">
    <source>
        <dbReference type="ARBA" id="ARBA00022982"/>
    </source>
</evidence>
<dbReference type="InterPro" id="IPR039261">
    <property type="entry name" value="FNR_nucleotide-bd"/>
</dbReference>
<keyword evidence="5" id="KW-0472">Membrane</keyword>
<keyword evidence="4" id="KW-0813">Transport</keyword>
<dbReference type="AlphaFoldDB" id="A0A0B1PFC3"/>
<evidence type="ECO:0000259" key="9">
    <source>
        <dbReference type="PROSITE" id="PS51384"/>
    </source>
</evidence>
<dbReference type="GO" id="GO:0005886">
    <property type="term" value="C:plasma membrane"/>
    <property type="evidence" value="ECO:0007669"/>
    <property type="project" value="UniProtKB-SubCell"/>
</dbReference>
<dbReference type="InterPro" id="IPR017927">
    <property type="entry name" value="FAD-bd_FR_type"/>
</dbReference>
<evidence type="ECO:0000313" key="10">
    <source>
        <dbReference type="EMBL" id="KHJ35596.1"/>
    </source>
</evidence>
<comment type="subcellular location">
    <subcellularLocation>
        <location evidence="1">Cell membrane</location>
        <topology evidence="1">Multi-pass membrane protein</topology>
    </subcellularLocation>
</comment>
<keyword evidence="11" id="KW-1185">Reference proteome</keyword>